<dbReference type="AlphaFoldDB" id="A0A1T4QAE4"/>
<dbReference type="InterPro" id="IPR005322">
    <property type="entry name" value="Peptidase_C69"/>
</dbReference>
<evidence type="ECO:0000313" key="2">
    <source>
        <dbReference type="EMBL" id="SKA00665.1"/>
    </source>
</evidence>
<keyword evidence="1" id="KW-0378">Hydrolase</keyword>
<dbReference type="Pfam" id="PF03577">
    <property type="entry name" value="Peptidase_C69"/>
    <property type="match status" value="2"/>
</dbReference>
<dbReference type="Proteomes" id="UP000190065">
    <property type="component" value="Unassembled WGS sequence"/>
</dbReference>
<dbReference type="GO" id="GO:0006508">
    <property type="term" value="P:proteolysis"/>
    <property type="evidence" value="ECO:0007669"/>
    <property type="project" value="UniProtKB-KW"/>
</dbReference>
<dbReference type="eggNOG" id="COG4690">
    <property type="taxonomic scope" value="Bacteria"/>
</dbReference>
<dbReference type="GO" id="GO:0016805">
    <property type="term" value="F:dipeptidase activity"/>
    <property type="evidence" value="ECO:0007669"/>
    <property type="project" value="UniProtKB-KW"/>
</dbReference>
<evidence type="ECO:0000256" key="1">
    <source>
        <dbReference type="RuleBase" id="RU364089"/>
    </source>
</evidence>
<proteinExistence type="inferred from homology"/>
<dbReference type="EC" id="3.4.-.-" evidence="1"/>
<keyword evidence="1" id="KW-0645">Protease</keyword>
<gene>
    <name evidence="2" type="ORF">SAMN02745202_01758</name>
</gene>
<protein>
    <recommendedName>
        <fullName evidence="1">Dipeptidase</fullName>
        <ecNumber evidence="1">3.4.-.-</ecNumber>
    </recommendedName>
</protein>
<evidence type="ECO:0000313" key="3">
    <source>
        <dbReference type="Proteomes" id="UP000190065"/>
    </source>
</evidence>
<comment type="similarity">
    <text evidence="1">Belongs to the peptidase C69 family.</text>
</comment>
<dbReference type="GO" id="GO:0070004">
    <property type="term" value="F:cysteine-type exopeptidase activity"/>
    <property type="evidence" value="ECO:0007669"/>
    <property type="project" value="InterPro"/>
</dbReference>
<organism evidence="2 3">
    <name type="scientific">Segatella oulorum</name>
    <dbReference type="NCBI Taxonomy" id="28136"/>
    <lineage>
        <taxon>Bacteria</taxon>
        <taxon>Pseudomonadati</taxon>
        <taxon>Bacteroidota</taxon>
        <taxon>Bacteroidia</taxon>
        <taxon>Bacteroidales</taxon>
        <taxon>Prevotellaceae</taxon>
        <taxon>Segatella</taxon>
    </lineage>
</organism>
<dbReference type="STRING" id="28136.SAMN02745202_01758"/>
<dbReference type="PANTHER" id="PTHR12994:SF17">
    <property type="entry name" value="LD30995P"/>
    <property type="match status" value="1"/>
</dbReference>
<dbReference type="EMBL" id="FUXK01000020">
    <property type="protein sequence ID" value="SKA00665.1"/>
    <property type="molecule type" value="Genomic_DNA"/>
</dbReference>
<sequence>MRHTSKHCARLSGALIFVALLVQTLFPLRSRACTNLIVGKKASVNGSVICSYNADDYGMFLGLAHYPAGTHAKGEMRQVYGWDNHVYHGQIPEAPVTYNVIGNINEYQLTIGETTYGGREEMIDSTGILDYGSLIYITLQRSRTAREAIKVMTTLANTYGFNSSGETFTLCDPNEAWIMEMMGCGPGSKKVVWVAMRIPDNAICGHANQSRIGKFNQHDKQNVLFSPNAITFARSKGWFTGKDADFSWKQVYAAPDFSGRRFCDARVWSFFNRFSDDFSRYLPWALGKDAEAEEIPLWIVPNRKLSVQDVQAAMRDHYEGTPLAIDSTDVGSGIWQMPYRPTPLFYEVDGKRYFNERPISTQQAAFAFVSEMRAWLPREIGGVLWFGNDDGNMVAYTPVYCGNTVQPECYNTPGADAVTFSNRNAFWVCNWVSNMVYPRYVQLFPTLRAVRDSLEQSYFAQQPEVERRAQALYATNKAAALQQLNDYSNEQAQRMLERWNQLAVYLIVKYNDMVEKPTKDGQFLRTKAGVGARTKRMGFPAPFAKKLVDEAGDRYRMPQQ</sequence>
<dbReference type="PANTHER" id="PTHR12994">
    <property type="entry name" value="SECERNIN"/>
    <property type="match status" value="1"/>
</dbReference>
<name>A0A1T4QAE4_9BACT</name>
<reference evidence="2 3" key="1">
    <citation type="submission" date="2017-02" db="EMBL/GenBank/DDBJ databases">
        <authorList>
            <person name="Peterson S.W."/>
        </authorList>
    </citation>
    <scope>NUCLEOTIDE SEQUENCE [LARGE SCALE GENOMIC DNA]</scope>
    <source>
        <strain evidence="2 3">ATCC 43324</strain>
    </source>
</reference>
<accession>A0A1T4QAE4</accession>
<keyword evidence="1" id="KW-0224">Dipeptidase</keyword>
<dbReference type="RefSeq" id="WP_051529531.1">
    <property type="nucleotide sequence ID" value="NZ_FUXK01000020.1"/>
</dbReference>
<comment type="catalytic activity">
    <reaction evidence="1">
        <text>an L-aminoacyl-L-amino acid + H2O = 2 an L-alpha-amino acid</text>
        <dbReference type="Rhea" id="RHEA:48940"/>
        <dbReference type="ChEBI" id="CHEBI:15377"/>
        <dbReference type="ChEBI" id="CHEBI:59869"/>
        <dbReference type="ChEBI" id="CHEBI:77460"/>
    </reaction>
</comment>